<evidence type="ECO:0000256" key="3">
    <source>
        <dbReference type="ARBA" id="ARBA00022679"/>
    </source>
</evidence>
<keyword evidence="4" id="KW-1133">Transmembrane helix</keyword>
<keyword evidence="4" id="KW-0472">Membrane</keyword>
<dbReference type="SUPFAM" id="SSF53448">
    <property type="entry name" value="Nucleotide-diphospho-sugar transferases"/>
    <property type="match status" value="1"/>
</dbReference>
<proteinExistence type="inferred from homology"/>
<comment type="similarity">
    <text evidence="1">Belongs to the glycosyltransferase 2 family.</text>
</comment>
<keyword evidence="2" id="KW-0328">Glycosyltransferase</keyword>
<organism evidence="6 7">
    <name type="scientific">Candidatus Schekmanbacteria bacterium RBG_16_38_10</name>
    <dbReference type="NCBI Taxonomy" id="1817879"/>
    <lineage>
        <taxon>Bacteria</taxon>
        <taxon>Candidatus Schekmaniibacteriota</taxon>
    </lineage>
</organism>
<dbReference type="GO" id="GO:0016757">
    <property type="term" value="F:glycosyltransferase activity"/>
    <property type="evidence" value="ECO:0007669"/>
    <property type="project" value="UniProtKB-KW"/>
</dbReference>
<evidence type="ECO:0000256" key="4">
    <source>
        <dbReference type="SAM" id="Phobius"/>
    </source>
</evidence>
<dbReference type="Pfam" id="PF00535">
    <property type="entry name" value="Glycos_transf_2"/>
    <property type="match status" value="1"/>
</dbReference>
<keyword evidence="3 6" id="KW-0808">Transferase</keyword>
<name>A0A1F7RQN2_9BACT</name>
<evidence type="ECO:0000313" key="7">
    <source>
        <dbReference type="Proteomes" id="UP000178797"/>
    </source>
</evidence>
<evidence type="ECO:0000313" key="6">
    <source>
        <dbReference type="EMBL" id="OGL43448.1"/>
    </source>
</evidence>
<dbReference type="PANTHER" id="PTHR43630:SF1">
    <property type="entry name" value="POLY-BETA-1,6-N-ACETYL-D-GLUCOSAMINE SYNTHASE"/>
    <property type="match status" value="1"/>
</dbReference>
<accession>A0A1F7RQN2</accession>
<evidence type="ECO:0000259" key="5">
    <source>
        <dbReference type="Pfam" id="PF00535"/>
    </source>
</evidence>
<reference evidence="6 7" key="1">
    <citation type="journal article" date="2016" name="Nat. Commun.">
        <title>Thousands of microbial genomes shed light on interconnected biogeochemical processes in an aquifer system.</title>
        <authorList>
            <person name="Anantharaman K."/>
            <person name="Brown C.T."/>
            <person name="Hug L.A."/>
            <person name="Sharon I."/>
            <person name="Castelle C.J."/>
            <person name="Probst A.J."/>
            <person name="Thomas B.C."/>
            <person name="Singh A."/>
            <person name="Wilkins M.J."/>
            <person name="Karaoz U."/>
            <person name="Brodie E.L."/>
            <person name="Williams K.H."/>
            <person name="Hubbard S.S."/>
            <person name="Banfield J.F."/>
        </authorList>
    </citation>
    <scope>NUCLEOTIDE SEQUENCE [LARGE SCALE GENOMIC DNA]</scope>
</reference>
<sequence length="318" mass="36789">MTLEREQGCLPTYALITPARNEAMFIEQTIKSVVRQTILPVKWVIVSDGSTDGTDDIVKKYVEDHKWIELVRMPERRERHFAGKVHAFNAGYSKVKDMNYDIIGNLDADITFEEDYISFLLDKFVENPRLGVSGTPFREESHQYDYRFTSIEHVSGACQLFRRECFESIGGYVPIKVGGIDLVAVITARMMGWETRTFTEKTCVHHKKTQSGKHTSIMALFRSGYHDYLMGGHPVWQIFRAVYQMSNKPLFIAGFVLLAGYFWAMVSRAERPVSKELVEFRRKEQMYRLRKFLRGLVLPGRFCKRAKVASIDTMDTDH</sequence>
<dbReference type="CDD" id="cd06423">
    <property type="entry name" value="CESA_like"/>
    <property type="match status" value="1"/>
</dbReference>
<evidence type="ECO:0000256" key="1">
    <source>
        <dbReference type="ARBA" id="ARBA00006739"/>
    </source>
</evidence>
<dbReference type="AlphaFoldDB" id="A0A1F7RQN2"/>
<evidence type="ECO:0000256" key="2">
    <source>
        <dbReference type="ARBA" id="ARBA00022676"/>
    </source>
</evidence>
<feature type="domain" description="Glycosyltransferase 2-like" evidence="5">
    <location>
        <begin position="15"/>
        <end position="151"/>
    </location>
</feature>
<keyword evidence="4" id="KW-0812">Transmembrane</keyword>
<protein>
    <submittedName>
        <fullName evidence="6">Glycosyl transferase</fullName>
    </submittedName>
</protein>
<dbReference type="Gene3D" id="3.90.550.10">
    <property type="entry name" value="Spore Coat Polysaccharide Biosynthesis Protein SpsA, Chain A"/>
    <property type="match status" value="1"/>
</dbReference>
<dbReference type="PANTHER" id="PTHR43630">
    <property type="entry name" value="POLY-BETA-1,6-N-ACETYL-D-GLUCOSAMINE SYNTHASE"/>
    <property type="match status" value="1"/>
</dbReference>
<comment type="caution">
    <text evidence="6">The sequence shown here is derived from an EMBL/GenBank/DDBJ whole genome shotgun (WGS) entry which is preliminary data.</text>
</comment>
<dbReference type="InterPro" id="IPR029044">
    <property type="entry name" value="Nucleotide-diphossugar_trans"/>
</dbReference>
<dbReference type="Proteomes" id="UP000178797">
    <property type="component" value="Unassembled WGS sequence"/>
</dbReference>
<feature type="transmembrane region" description="Helical" evidence="4">
    <location>
        <begin position="249"/>
        <end position="266"/>
    </location>
</feature>
<dbReference type="EMBL" id="MGDE01000230">
    <property type="protein sequence ID" value="OGL43448.1"/>
    <property type="molecule type" value="Genomic_DNA"/>
</dbReference>
<gene>
    <name evidence="6" type="ORF">A2W05_00320</name>
</gene>
<dbReference type="InterPro" id="IPR001173">
    <property type="entry name" value="Glyco_trans_2-like"/>
</dbReference>